<keyword evidence="3" id="KW-1185">Reference proteome</keyword>
<dbReference type="STRING" id="56216.A0A1A6GRM4"/>
<dbReference type="EMBL" id="LZPO01076271">
    <property type="protein sequence ID" value="OBS68012.1"/>
    <property type="molecule type" value="Genomic_DNA"/>
</dbReference>
<name>A0A1A6GRM4_NEOLE</name>
<gene>
    <name evidence="2" type="ORF">A6R68_03447</name>
</gene>
<feature type="compositionally biased region" description="Basic and acidic residues" evidence="1">
    <location>
        <begin position="41"/>
        <end position="50"/>
    </location>
</feature>
<accession>A0A1A6GRM4</accession>
<dbReference type="SUPFAM" id="SSF55753">
    <property type="entry name" value="Actin depolymerizing proteins"/>
    <property type="match status" value="1"/>
</dbReference>
<dbReference type="Gene3D" id="3.40.20.10">
    <property type="entry name" value="Severin"/>
    <property type="match status" value="1"/>
</dbReference>
<evidence type="ECO:0000313" key="2">
    <source>
        <dbReference type="EMBL" id="OBS68012.1"/>
    </source>
</evidence>
<dbReference type="Proteomes" id="UP000092124">
    <property type="component" value="Unassembled WGS sequence"/>
</dbReference>
<dbReference type="InterPro" id="IPR029006">
    <property type="entry name" value="ADF-H/Gelsolin-like_dom_sf"/>
</dbReference>
<protein>
    <submittedName>
        <fullName evidence="2">Uncharacterized protein</fullName>
    </submittedName>
</protein>
<reference evidence="2 3" key="1">
    <citation type="submission" date="2016-06" db="EMBL/GenBank/DDBJ databases">
        <title>The Draft Genome Sequence and Annotation of the Desert Woodrat Neotoma lepida.</title>
        <authorList>
            <person name="Campbell M."/>
            <person name="Oakeson K.F."/>
            <person name="Yandell M."/>
            <person name="Halpert J.R."/>
            <person name="Dearing D."/>
        </authorList>
    </citation>
    <scope>NUCLEOTIDE SEQUENCE [LARGE SCALE GENOMIC DNA]</scope>
    <source>
        <strain evidence="2">417</strain>
        <tissue evidence="2">Liver</tissue>
    </source>
</reference>
<sequence length="101" mass="11097">MANFLKGASVTINTPAKEDLEPQHILEKVAKASGAKYSFHRESSYFRDTGHQAPTEGPTYEEPPKQGTLYKEPPLVQQQGDSSVHIVNYRQGQSLSGQGLP</sequence>
<dbReference type="AlphaFoldDB" id="A0A1A6GRM4"/>
<evidence type="ECO:0000256" key="1">
    <source>
        <dbReference type="SAM" id="MobiDB-lite"/>
    </source>
</evidence>
<organism evidence="2 3">
    <name type="scientific">Neotoma lepida</name>
    <name type="common">Desert woodrat</name>
    <dbReference type="NCBI Taxonomy" id="56216"/>
    <lineage>
        <taxon>Eukaryota</taxon>
        <taxon>Metazoa</taxon>
        <taxon>Chordata</taxon>
        <taxon>Craniata</taxon>
        <taxon>Vertebrata</taxon>
        <taxon>Euteleostomi</taxon>
        <taxon>Mammalia</taxon>
        <taxon>Eutheria</taxon>
        <taxon>Euarchontoglires</taxon>
        <taxon>Glires</taxon>
        <taxon>Rodentia</taxon>
        <taxon>Myomorpha</taxon>
        <taxon>Muroidea</taxon>
        <taxon>Cricetidae</taxon>
        <taxon>Neotominae</taxon>
        <taxon>Neotoma</taxon>
    </lineage>
</organism>
<feature type="region of interest" description="Disordered" evidence="1">
    <location>
        <begin position="41"/>
        <end position="71"/>
    </location>
</feature>
<comment type="caution">
    <text evidence="2">The sequence shown here is derived from an EMBL/GenBank/DDBJ whole genome shotgun (WGS) entry which is preliminary data.</text>
</comment>
<dbReference type="OrthoDB" id="5971719at2759"/>
<proteinExistence type="predicted"/>
<evidence type="ECO:0000313" key="3">
    <source>
        <dbReference type="Proteomes" id="UP000092124"/>
    </source>
</evidence>